<feature type="compositionally biased region" description="Basic and acidic residues" evidence="4">
    <location>
        <begin position="81"/>
        <end position="90"/>
    </location>
</feature>
<dbReference type="SUPFAM" id="SSF57903">
    <property type="entry name" value="FYVE/PHD zinc finger"/>
    <property type="match status" value="1"/>
</dbReference>
<keyword evidence="3" id="KW-0862">Zinc</keyword>
<dbReference type="PANTHER" id="PTHR36486">
    <property type="entry name" value="OS01G0977800 PROTEIN"/>
    <property type="match status" value="1"/>
</dbReference>
<keyword evidence="1" id="KW-0479">Metal-binding</keyword>
<keyword evidence="6" id="KW-1185">Reference proteome</keyword>
<keyword evidence="2" id="KW-0863">Zinc-finger</keyword>
<dbReference type="Proteomes" id="UP001190926">
    <property type="component" value="Unassembled WGS sequence"/>
</dbReference>
<dbReference type="InterPro" id="IPR011011">
    <property type="entry name" value="Znf_FYVE_PHD"/>
</dbReference>
<evidence type="ECO:0000256" key="2">
    <source>
        <dbReference type="ARBA" id="ARBA00022771"/>
    </source>
</evidence>
<dbReference type="EMBL" id="SDAM02000019">
    <property type="protein sequence ID" value="KAH6836879.1"/>
    <property type="molecule type" value="Genomic_DNA"/>
</dbReference>
<proteinExistence type="predicted"/>
<dbReference type="InterPro" id="IPR053057">
    <property type="entry name" value="XLG_GTP-binding"/>
</dbReference>
<organism evidence="5 6">
    <name type="scientific">Perilla frutescens var. hirtella</name>
    <name type="common">Perilla citriodora</name>
    <name type="synonym">Perilla setoyensis</name>
    <dbReference type="NCBI Taxonomy" id="608512"/>
    <lineage>
        <taxon>Eukaryota</taxon>
        <taxon>Viridiplantae</taxon>
        <taxon>Streptophyta</taxon>
        <taxon>Embryophyta</taxon>
        <taxon>Tracheophyta</taxon>
        <taxon>Spermatophyta</taxon>
        <taxon>Magnoliopsida</taxon>
        <taxon>eudicotyledons</taxon>
        <taxon>Gunneridae</taxon>
        <taxon>Pentapetalae</taxon>
        <taxon>asterids</taxon>
        <taxon>lamiids</taxon>
        <taxon>Lamiales</taxon>
        <taxon>Lamiaceae</taxon>
        <taxon>Nepetoideae</taxon>
        <taxon>Elsholtzieae</taxon>
        <taxon>Perilla</taxon>
    </lineage>
</organism>
<feature type="region of interest" description="Disordered" evidence="4">
    <location>
        <begin position="80"/>
        <end position="110"/>
    </location>
</feature>
<gene>
    <name evidence="5" type="ORF">C2S53_008591</name>
</gene>
<sequence>MGDKKTLEMARKELEEMYVGVPDDSVNLSFQELAQVMHKNIADKKKQLSPSSTMVMDPISESPALAKLPSLDFNRALQEASHNHQIDHSTPHHHHTHPHGSGFRPSPAMDQRSFAYDDMSHVSAYSQQRGRGRGGGERRRRPGIPHSNICTICSTYTYFFRHRCLVCGRVYCRQCVAIGMGEMAEGRKCIDCLGRRFSQRYINKAGNIGCCLGYGYPSTVKQQELKWAEKGPRTTGETVYGHHGSMVAPTPTATGAPPTPISHHSIPPSFVANSPYSHNTHHFMPL</sequence>
<reference evidence="5 6" key="1">
    <citation type="journal article" date="2021" name="Nat. Commun.">
        <title>Incipient diploidization of the medicinal plant Perilla within 10,000 years.</title>
        <authorList>
            <person name="Zhang Y."/>
            <person name="Shen Q."/>
            <person name="Leng L."/>
            <person name="Zhang D."/>
            <person name="Chen S."/>
            <person name="Shi Y."/>
            <person name="Ning Z."/>
            <person name="Chen S."/>
        </authorList>
    </citation>
    <scope>NUCLEOTIDE SEQUENCE [LARGE SCALE GENOMIC DNA]</scope>
    <source>
        <strain evidence="6">cv. PC099</strain>
    </source>
</reference>
<evidence type="ECO:0000313" key="5">
    <source>
        <dbReference type="EMBL" id="KAH6836879.1"/>
    </source>
</evidence>
<name>A0AAD4JN23_PERFH</name>
<evidence type="ECO:0000256" key="3">
    <source>
        <dbReference type="ARBA" id="ARBA00022833"/>
    </source>
</evidence>
<dbReference type="CDD" id="cd00065">
    <property type="entry name" value="FYVE_like_SF"/>
    <property type="match status" value="1"/>
</dbReference>
<dbReference type="PANTHER" id="PTHR36486:SF2">
    <property type="entry name" value="OS01G0977800 PROTEIN"/>
    <property type="match status" value="1"/>
</dbReference>
<evidence type="ECO:0000256" key="1">
    <source>
        <dbReference type="ARBA" id="ARBA00022723"/>
    </source>
</evidence>
<dbReference type="AlphaFoldDB" id="A0AAD4JN23"/>
<comment type="caution">
    <text evidence="5">The sequence shown here is derived from an EMBL/GenBank/DDBJ whole genome shotgun (WGS) entry which is preliminary data.</text>
</comment>
<dbReference type="GO" id="GO:0008270">
    <property type="term" value="F:zinc ion binding"/>
    <property type="evidence" value="ECO:0007669"/>
    <property type="project" value="UniProtKB-KW"/>
</dbReference>
<protein>
    <submittedName>
        <fullName evidence="5">Uncharacterized protein</fullName>
    </submittedName>
</protein>
<evidence type="ECO:0000313" key="6">
    <source>
        <dbReference type="Proteomes" id="UP001190926"/>
    </source>
</evidence>
<evidence type="ECO:0000256" key="4">
    <source>
        <dbReference type="SAM" id="MobiDB-lite"/>
    </source>
</evidence>
<accession>A0AAD4JN23</accession>